<dbReference type="Gramene" id="OB11G17410.1">
    <property type="protein sequence ID" value="OB11G17410.1"/>
    <property type="gene ID" value="OB11G17410"/>
</dbReference>
<evidence type="ECO:0000256" key="1">
    <source>
        <dbReference type="SAM" id="MobiDB-lite"/>
    </source>
</evidence>
<proteinExistence type="predicted"/>
<name>J3N7F5_ORYBR</name>
<reference evidence="2" key="2">
    <citation type="submission" date="2013-04" db="UniProtKB">
        <authorList>
            <consortium name="EnsemblPlants"/>
        </authorList>
    </citation>
    <scope>IDENTIFICATION</scope>
</reference>
<sequence length="233" mass="26589">MSKENAPSNNQGPTSGTEPMVNQPSATPFDTTGVESMKNPPSSPHKEAMSSLESWRTSIDPFQLELVQTALERLEDDLDYIPIEQAIRPKSSISNEHLYEWGTPKKQRGERSRNQLPKETYYIAALNDDGKPVEPLHVMIKFSRGCGTLARLLGPLNVDEWKDVNMHLKNLMWDELQKKTRLLLSKTPFEKYGSIMQIEWDKFVTRMTTPEAIARRKKMGQVDMTLMWPNGAL</sequence>
<reference evidence="2" key="1">
    <citation type="journal article" date="2013" name="Nat. Commun.">
        <title>Whole-genome sequencing of Oryza brachyantha reveals mechanisms underlying Oryza genome evolution.</title>
        <authorList>
            <person name="Chen J."/>
            <person name="Huang Q."/>
            <person name="Gao D."/>
            <person name="Wang J."/>
            <person name="Lang Y."/>
            <person name="Liu T."/>
            <person name="Li B."/>
            <person name="Bai Z."/>
            <person name="Luis Goicoechea J."/>
            <person name="Liang C."/>
            <person name="Chen C."/>
            <person name="Zhang W."/>
            <person name="Sun S."/>
            <person name="Liao Y."/>
            <person name="Zhang X."/>
            <person name="Yang L."/>
            <person name="Song C."/>
            <person name="Wang M."/>
            <person name="Shi J."/>
            <person name="Liu G."/>
            <person name="Liu J."/>
            <person name="Zhou H."/>
            <person name="Zhou W."/>
            <person name="Yu Q."/>
            <person name="An N."/>
            <person name="Chen Y."/>
            <person name="Cai Q."/>
            <person name="Wang B."/>
            <person name="Liu B."/>
            <person name="Min J."/>
            <person name="Huang Y."/>
            <person name="Wu H."/>
            <person name="Li Z."/>
            <person name="Zhang Y."/>
            <person name="Yin Y."/>
            <person name="Song W."/>
            <person name="Jiang J."/>
            <person name="Jackson S.A."/>
            <person name="Wing R.A."/>
            <person name="Wang J."/>
            <person name="Chen M."/>
        </authorList>
    </citation>
    <scope>NUCLEOTIDE SEQUENCE [LARGE SCALE GENOMIC DNA]</scope>
    <source>
        <strain evidence="2">cv. IRGC 101232</strain>
    </source>
</reference>
<evidence type="ECO:0000313" key="2">
    <source>
        <dbReference type="EnsemblPlants" id="OB11G17410.1"/>
    </source>
</evidence>
<organism evidence="2">
    <name type="scientific">Oryza brachyantha</name>
    <name type="common">malo sina</name>
    <dbReference type="NCBI Taxonomy" id="4533"/>
    <lineage>
        <taxon>Eukaryota</taxon>
        <taxon>Viridiplantae</taxon>
        <taxon>Streptophyta</taxon>
        <taxon>Embryophyta</taxon>
        <taxon>Tracheophyta</taxon>
        <taxon>Spermatophyta</taxon>
        <taxon>Magnoliopsida</taxon>
        <taxon>Liliopsida</taxon>
        <taxon>Poales</taxon>
        <taxon>Poaceae</taxon>
        <taxon>BOP clade</taxon>
        <taxon>Oryzoideae</taxon>
        <taxon>Oryzeae</taxon>
        <taxon>Oryzinae</taxon>
        <taxon>Oryza</taxon>
    </lineage>
</organism>
<accession>J3N7F5</accession>
<feature type="region of interest" description="Disordered" evidence="1">
    <location>
        <begin position="1"/>
        <end position="52"/>
    </location>
</feature>
<evidence type="ECO:0000313" key="3">
    <source>
        <dbReference type="Proteomes" id="UP000006038"/>
    </source>
</evidence>
<dbReference type="Proteomes" id="UP000006038">
    <property type="component" value="Chromosome 11"/>
</dbReference>
<dbReference type="PANTHER" id="PTHR33018:SF19">
    <property type="entry name" value="OS12G0558775 PROTEIN"/>
    <property type="match status" value="1"/>
</dbReference>
<protein>
    <submittedName>
        <fullName evidence="2">Uncharacterized protein</fullName>
    </submittedName>
</protein>
<dbReference type="HOGENOM" id="CLU_1191476_0_0_1"/>
<dbReference type="EnsemblPlants" id="OB11G17410.1">
    <property type="protein sequence ID" value="OB11G17410.1"/>
    <property type="gene ID" value="OB11G17410"/>
</dbReference>
<keyword evidence="3" id="KW-1185">Reference proteome</keyword>
<feature type="compositionally biased region" description="Polar residues" evidence="1">
    <location>
        <begin position="1"/>
        <end position="34"/>
    </location>
</feature>
<dbReference type="PANTHER" id="PTHR33018">
    <property type="entry name" value="OS10G0338966 PROTEIN-RELATED"/>
    <property type="match status" value="1"/>
</dbReference>
<dbReference type="AlphaFoldDB" id="J3N7F5"/>